<protein>
    <submittedName>
        <fullName evidence="2">Uncharacterized protein</fullName>
    </submittedName>
</protein>
<sequence>MQITKLRSRILAATFVALVALGTASAANAYSVYRSVNANPGTGVVDWTLASFGVSGTPPTLSFFHNPNDDAARTATPAAQCFVKVYLGELIGPLVGTQVPVGNAGIPTPVSPNPLDHPRPFPWNITFDSIQPGHWSIARAQIVDDTTNAAASRVAAAGFRILATRAGSGVTVINGTLGNCTAQ</sequence>
<gene>
    <name evidence="2" type="ORF">RRH01S_03_02100</name>
</gene>
<organism evidence="2 3">
    <name type="scientific">Rhizobium rhizogenes NBRC 13257</name>
    <dbReference type="NCBI Taxonomy" id="1220581"/>
    <lineage>
        <taxon>Bacteria</taxon>
        <taxon>Pseudomonadati</taxon>
        <taxon>Pseudomonadota</taxon>
        <taxon>Alphaproteobacteria</taxon>
        <taxon>Hyphomicrobiales</taxon>
        <taxon>Rhizobiaceae</taxon>
        <taxon>Rhizobium/Agrobacterium group</taxon>
        <taxon>Rhizobium</taxon>
    </lineage>
</organism>
<dbReference type="RefSeq" id="WP_012649261.1">
    <property type="nucleotide sequence ID" value="NZ_BAYX01000003.1"/>
</dbReference>
<dbReference type="GeneID" id="86851098"/>
<dbReference type="Proteomes" id="UP000026941">
    <property type="component" value="Unassembled WGS sequence"/>
</dbReference>
<proteinExistence type="predicted"/>
<dbReference type="EMBL" id="BAYX01000003">
    <property type="protein sequence ID" value="GAJ92141.1"/>
    <property type="molecule type" value="Genomic_DNA"/>
</dbReference>
<feature type="signal peptide" evidence="1">
    <location>
        <begin position="1"/>
        <end position="29"/>
    </location>
</feature>
<reference evidence="2 3" key="1">
    <citation type="submission" date="2014-05" db="EMBL/GenBank/DDBJ databases">
        <title>Whole genome shotgun sequence of Rhizobium rhizogenes NBRC 13257.</title>
        <authorList>
            <person name="Katano-Makiyama Y."/>
            <person name="Hosoyama A."/>
            <person name="Hashimoto M."/>
            <person name="Hosoyama Y."/>
            <person name="Noguchi M."/>
            <person name="Tsuchikane K."/>
            <person name="Kimura A."/>
            <person name="Ohji S."/>
            <person name="Ichikawa N."/>
            <person name="Yamazoe A."/>
            <person name="Fujita N."/>
        </authorList>
    </citation>
    <scope>NUCLEOTIDE SEQUENCE [LARGE SCALE GENOMIC DNA]</scope>
    <source>
        <strain evidence="2 3">NBRC 13257</strain>
    </source>
</reference>
<name>A0AA87U301_RHIRH</name>
<accession>A0AA87U301</accession>
<evidence type="ECO:0000313" key="3">
    <source>
        <dbReference type="Proteomes" id="UP000026941"/>
    </source>
</evidence>
<dbReference type="AlphaFoldDB" id="A0AA87U301"/>
<comment type="caution">
    <text evidence="2">The sequence shown here is derived from an EMBL/GenBank/DDBJ whole genome shotgun (WGS) entry which is preliminary data.</text>
</comment>
<feature type="chain" id="PRO_5041667832" evidence="1">
    <location>
        <begin position="30"/>
        <end position="183"/>
    </location>
</feature>
<keyword evidence="1" id="KW-0732">Signal</keyword>
<evidence type="ECO:0000313" key="2">
    <source>
        <dbReference type="EMBL" id="GAJ92141.1"/>
    </source>
</evidence>
<evidence type="ECO:0000256" key="1">
    <source>
        <dbReference type="SAM" id="SignalP"/>
    </source>
</evidence>